<sequence>MVMVLTITACEFSFTTPEEYFDRVALNTNSISRFGGQYFNTYLRYIKGGANTPDFNTCEKYLRNNSIATVVANVKKIKDLKPTKKTKPMIDAALDLYAFVLKSYESDHLKVAKMIDGHASENDINAAITAIDNKSYDAFVQKYNKLWDIAEAYAKDNGIEVKKMPF</sequence>
<dbReference type="KEGG" id="proe:H9L23_01755"/>
<proteinExistence type="predicted"/>
<accession>A0A7G9QHP0</accession>
<protein>
    <submittedName>
        <fullName evidence="1">Uncharacterized protein</fullName>
    </submittedName>
</protein>
<reference evidence="1 2" key="1">
    <citation type="submission" date="2020-08" db="EMBL/GenBank/DDBJ databases">
        <title>Genome sequence of Pedobacter roseus KACC 11594T.</title>
        <authorList>
            <person name="Hyun D.-W."/>
            <person name="Bae J.-W."/>
        </authorList>
    </citation>
    <scope>NUCLEOTIDE SEQUENCE [LARGE SCALE GENOMIC DNA]</scope>
    <source>
        <strain evidence="1 2">KACC 11594</strain>
    </source>
</reference>
<evidence type="ECO:0000313" key="2">
    <source>
        <dbReference type="Proteomes" id="UP000515806"/>
    </source>
</evidence>
<name>A0A7G9QHP0_9SPHI</name>
<dbReference type="AlphaFoldDB" id="A0A7G9QHP0"/>
<organism evidence="1 2">
    <name type="scientific">Pedobacter roseus</name>
    <dbReference type="NCBI Taxonomy" id="336820"/>
    <lineage>
        <taxon>Bacteria</taxon>
        <taxon>Pseudomonadati</taxon>
        <taxon>Bacteroidota</taxon>
        <taxon>Sphingobacteriia</taxon>
        <taxon>Sphingobacteriales</taxon>
        <taxon>Sphingobacteriaceae</taxon>
        <taxon>Pedobacter</taxon>
    </lineage>
</organism>
<dbReference type="Proteomes" id="UP000515806">
    <property type="component" value="Chromosome"/>
</dbReference>
<dbReference type="EMBL" id="CP060723">
    <property type="protein sequence ID" value="QNN42865.1"/>
    <property type="molecule type" value="Genomic_DNA"/>
</dbReference>
<gene>
    <name evidence="1" type="ORF">H9L23_01755</name>
</gene>
<evidence type="ECO:0000313" key="1">
    <source>
        <dbReference type="EMBL" id="QNN42865.1"/>
    </source>
</evidence>
<keyword evidence="2" id="KW-1185">Reference proteome</keyword>
<dbReference type="RefSeq" id="WP_187593385.1">
    <property type="nucleotide sequence ID" value="NZ_CP060723.1"/>
</dbReference>